<organism evidence="1 2">
    <name type="scientific">Datura stramonium</name>
    <name type="common">Jimsonweed</name>
    <name type="synonym">Common thornapple</name>
    <dbReference type="NCBI Taxonomy" id="4076"/>
    <lineage>
        <taxon>Eukaryota</taxon>
        <taxon>Viridiplantae</taxon>
        <taxon>Streptophyta</taxon>
        <taxon>Embryophyta</taxon>
        <taxon>Tracheophyta</taxon>
        <taxon>Spermatophyta</taxon>
        <taxon>Magnoliopsida</taxon>
        <taxon>eudicotyledons</taxon>
        <taxon>Gunneridae</taxon>
        <taxon>Pentapetalae</taxon>
        <taxon>asterids</taxon>
        <taxon>lamiids</taxon>
        <taxon>Solanales</taxon>
        <taxon>Solanaceae</taxon>
        <taxon>Solanoideae</taxon>
        <taxon>Datureae</taxon>
        <taxon>Datura</taxon>
    </lineage>
</organism>
<accession>A0ABS8UP06</accession>
<reference evidence="1 2" key="1">
    <citation type="journal article" date="2021" name="BMC Genomics">
        <title>Datura genome reveals duplications of psychoactive alkaloid biosynthetic genes and high mutation rate following tissue culture.</title>
        <authorList>
            <person name="Rajewski A."/>
            <person name="Carter-House D."/>
            <person name="Stajich J."/>
            <person name="Litt A."/>
        </authorList>
    </citation>
    <scope>NUCLEOTIDE SEQUENCE [LARGE SCALE GENOMIC DNA]</scope>
    <source>
        <strain evidence="1">AR-01</strain>
    </source>
</reference>
<evidence type="ECO:0000313" key="2">
    <source>
        <dbReference type="Proteomes" id="UP000823775"/>
    </source>
</evidence>
<name>A0ABS8UP06_DATST</name>
<evidence type="ECO:0000313" key="1">
    <source>
        <dbReference type="EMBL" id="MCD9560018.1"/>
    </source>
</evidence>
<sequence length="142" mass="16113">MWMITIKELARLFEELTGNEFESWEREKKIQKKHHSFPLSISYVPFKFVVPLGTLAALLSISVVKLCRIAPEWKLGMEALGLRQPVSAAAHYMKKFSCIYVQKVKTMKETGKAAEGVWSSCKDGSSLAIYKAFYLQGLCRSC</sequence>
<dbReference type="EMBL" id="JACEIK010002252">
    <property type="protein sequence ID" value="MCD9560018.1"/>
    <property type="molecule type" value="Genomic_DNA"/>
</dbReference>
<keyword evidence="2" id="KW-1185">Reference proteome</keyword>
<gene>
    <name evidence="1" type="ORF">HAX54_018443</name>
</gene>
<dbReference type="Proteomes" id="UP000823775">
    <property type="component" value="Unassembled WGS sequence"/>
</dbReference>
<protein>
    <submittedName>
        <fullName evidence="1">Uncharacterized protein</fullName>
    </submittedName>
</protein>
<proteinExistence type="predicted"/>
<comment type="caution">
    <text evidence="1">The sequence shown here is derived from an EMBL/GenBank/DDBJ whole genome shotgun (WGS) entry which is preliminary data.</text>
</comment>